<dbReference type="AlphaFoldDB" id="A0A2I1HDW6"/>
<evidence type="ECO:0000313" key="6">
    <source>
        <dbReference type="EMBL" id="PKY57035.1"/>
    </source>
</evidence>
<protein>
    <submittedName>
        <fullName evidence="6">Cytochrome P450</fullName>
    </submittedName>
</protein>
<dbReference type="PRINTS" id="PR00463">
    <property type="entry name" value="EP450I"/>
</dbReference>
<evidence type="ECO:0000256" key="2">
    <source>
        <dbReference type="ARBA" id="ARBA00022617"/>
    </source>
</evidence>
<gene>
    <name evidence="6" type="ORF">RhiirA4_477803</name>
</gene>
<keyword evidence="4 5" id="KW-0408">Iron</keyword>
<dbReference type="GO" id="GO:0004497">
    <property type="term" value="F:monooxygenase activity"/>
    <property type="evidence" value="ECO:0007669"/>
    <property type="project" value="InterPro"/>
</dbReference>
<dbReference type="EMBL" id="LLXI01002403">
    <property type="protein sequence ID" value="PKY57035.1"/>
    <property type="molecule type" value="Genomic_DNA"/>
</dbReference>
<keyword evidence="2 5" id="KW-0349">Heme</keyword>
<comment type="cofactor">
    <cofactor evidence="5">
        <name>heme</name>
        <dbReference type="ChEBI" id="CHEBI:30413"/>
    </cofactor>
</comment>
<keyword evidence="7" id="KW-1185">Reference proteome</keyword>
<keyword evidence="3 5" id="KW-0479">Metal-binding</keyword>
<accession>A0A2I1HDW6</accession>
<dbReference type="InterPro" id="IPR001128">
    <property type="entry name" value="Cyt_P450"/>
</dbReference>
<dbReference type="PANTHER" id="PTHR24304:SF2">
    <property type="entry name" value="24-HYDROXYCHOLESTEROL 7-ALPHA-HYDROXYLASE"/>
    <property type="match status" value="1"/>
</dbReference>
<dbReference type="VEuPathDB" id="FungiDB:FUN_017698"/>
<dbReference type="SUPFAM" id="SSF48264">
    <property type="entry name" value="Cytochrome P450"/>
    <property type="match status" value="1"/>
</dbReference>
<name>A0A2I1HDW6_9GLOM</name>
<dbReference type="InterPro" id="IPR036396">
    <property type="entry name" value="Cyt_P450_sf"/>
</dbReference>
<dbReference type="Gene3D" id="1.10.630.10">
    <property type="entry name" value="Cytochrome P450"/>
    <property type="match status" value="1"/>
</dbReference>
<evidence type="ECO:0000256" key="3">
    <source>
        <dbReference type="ARBA" id="ARBA00022723"/>
    </source>
</evidence>
<comment type="similarity">
    <text evidence="1">Belongs to the cytochrome P450 family.</text>
</comment>
<proteinExistence type="inferred from homology"/>
<dbReference type="InterPro" id="IPR002401">
    <property type="entry name" value="Cyt_P450_E_grp-I"/>
</dbReference>
<reference evidence="6 7" key="1">
    <citation type="submission" date="2015-10" db="EMBL/GenBank/DDBJ databases">
        <title>Genome analyses suggest a sexual origin of heterokaryosis in a supposedly ancient asexual fungus.</title>
        <authorList>
            <person name="Ropars J."/>
            <person name="Sedzielewska K."/>
            <person name="Noel J."/>
            <person name="Charron P."/>
            <person name="Farinelli L."/>
            <person name="Marton T."/>
            <person name="Kruger M."/>
            <person name="Pelin A."/>
            <person name="Brachmann A."/>
            <person name="Corradi N."/>
        </authorList>
    </citation>
    <scope>NUCLEOTIDE SEQUENCE [LARGE SCALE GENOMIC DNA]</scope>
    <source>
        <strain evidence="6 7">A4</strain>
    </source>
</reference>
<dbReference type="GO" id="GO:0020037">
    <property type="term" value="F:heme binding"/>
    <property type="evidence" value="ECO:0007669"/>
    <property type="project" value="InterPro"/>
</dbReference>
<dbReference type="InterPro" id="IPR050529">
    <property type="entry name" value="CYP450_sterol_14alpha_dmase"/>
</dbReference>
<sequence length="95" mass="10694">MELTDQEVCSTITEVSVGGTDTENPDEFISERFLNNEIAKIAFIPFGGGTRICSGKNMSNVQIKTLLILLLRKYDVELVDSEKPNFKYSFFLSVH</sequence>
<evidence type="ECO:0000256" key="4">
    <source>
        <dbReference type="ARBA" id="ARBA00023004"/>
    </source>
</evidence>
<evidence type="ECO:0000313" key="7">
    <source>
        <dbReference type="Proteomes" id="UP000234323"/>
    </source>
</evidence>
<dbReference type="Pfam" id="PF00067">
    <property type="entry name" value="p450"/>
    <property type="match status" value="1"/>
</dbReference>
<organism evidence="6 7">
    <name type="scientific">Rhizophagus irregularis</name>
    <dbReference type="NCBI Taxonomy" id="588596"/>
    <lineage>
        <taxon>Eukaryota</taxon>
        <taxon>Fungi</taxon>
        <taxon>Fungi incertae sedis</taxon>
        <taxon>Mucoromycota</taxon>
        <taxon>Glomeromycotina</taxon>
        <taxon>Glomeromycetes</taxon>
        <taxon>Glomerales</taxon>
        <taxon>Glomeraceae</taxon>
        <taxon>Rhizophagus</taxon>
    </lineage>
</organism>
<comment type="caution">
    <text evidence="6">The sequence shown here is derived from an EMBL/GenBank/DDBJ whole genome shotgun (WGS) entry which is preliminary data.</text>
</comment>
<dbReference type="GO" id="GO:0005506">
    <property type="term" value="F:iron ion binding"/>
    <property type="evidence" value="ECO:0007669"/>
    <property type="project" value="InterPro"/>
</dbReference>
<feature type="binding site" description="axial binding residue" evidence="5">
    <location>
        <position position="53"/>
    </location>
    <ligand>
        <name>heme</name>
        <dbReference type="ChEBI" id="CHEBI:30413"/>
    </ligand>
    <ligandPart>
        <name>Fe</name>
        <dbReference type="ChEBI" id="CHEBI:18248"/>
    </ligandPart>
</feature>
<evidence type="ECO:0000256" key="1">
    <source>
        <dbReference type="ARBA" id="ARBA00010617"/>
    </source>
</evidence>
<dbReference type="GO" id="GO:0016705">
    <property type="term" value="F:oxidoreductase activity, acting on paired donors, with incorporation or reduction of molecular oxygen"/>
    <property type="evidence" value="ECO:0007669"/>
    <property type="project" value="InterPro"/>
</dbReference>
<dbReference type="Proteomes" id="UP000234323">
    <property type="component" value="Unassembled WGS sequence"/>
</dbReference>
<evidence type="ECO:0000256" key="5">
    <source>
        <dbReference type="PIRSR" id="PIRSR602401-1"/>
    </source>
</evidence>
<dbReference type="PANTHER" id="PTHR24304">
    <property type="entry name" value="CYTOCHROME P450 FAMILY 7"/>
    <property type="match status" value="1"/>
</dbReference>